<dbReference type="AlphaFoldDB" id="A0A9D2LUR5"/>
<reference evidence="4" key="1">
    <citation type="journal article" date="2021" name="PeerJ">
        <title>Extensive microbial diversity within the chicken gut microbiome revealed by metagenomics and culture.</title>
        <authorList>
            <person name="Gilroy R."/>
            <person name="Ravi A."/>
            <person name="Getino M."/>
            <person name="Pursley I."/>
            <person name="Horton D.L."/>
            <person name="Alikhan N.F."/>
            <person name="Baker D."/>
            <person name="Gharbi K."/>
            <person name="Hall N."/>
            <person name="Watson M."/>
            <person name="Adriaenssens E.M."/>
            <person name="Foster-Nyarko E."/>
            <person name="Jarju S."/>
            <person name="Secka A."/>
            <person name="Antonio M."/>
            <person name="Oren A."/>
            <person name="Chaudhuri R.R."/>
            <person name="La Ragione R."/>
            <person name="Hildebrand F."/>
            <person name="Pallen M.J."/>
        </authorList>
    </citation>
    <scope>NUCLEOTIDE SEQUENCE</scope>
    <source>
        <strain evidence="4">ChiSjej1B19-5720</strain>
    </source>
</reference>
<evidence type="ECO:0000256" key="2">
    <source>
        <dbReference type="SAM" id="Phobius"/>
    </source>
</evidence>
<feature type="compositionally biased region" description="Basic and acidic residues" evidence="1">
    <location>
        <begin position="278"/>
        <end position="296"/>
    </location>
</feature>
<evidence type="ECO:0000256" key="1">
    <source>
        <dbReference type="SAM" id="MobiDB-lite"/>
    </source>
</evidence>
<proteinExistence type="predicted"/>
<protein>
    <recommendedName>
        <fullName evidence="3">Anti-sigma factor RsgI-like middle domain-containing protein</fullName>
    </recommendedName>
</protein>
<evidence type="ECO:0000313" key="5">
    <source>
        <dbReference type="Proteomes" id="UP000823842"/>
    </source>
</evidence>
<keyword evidence="2" id="KW-1133">Transmembrane helix</keyword>
<dbReference type="EMBL" id="DWYZ01000235">
    <property type="protein sequence ID" value="HJB29599.1"/>
    <property type="molecule type" value="Genomic_DNA"/>
</dbReference>
<evidence type="ECO:0000259" key="3">
    <source>
        <dbReference type="Pfam" id="PF23750"/>
    </source>
</evidence>
<sequence length="524" mass="57309">MNDIESRIHRGINQMAPDVFQKVLADNSPRLESEVWMLKEKPSSSRNLWMRAARTAALVAACCVLILGLGVYQMILKVDSVVEIDVNPSLELEINRSDRVVRLNALNADGVKILDDVGEDLKHAKLEDAVSTLVDTMISDGYLDQESSSVLVSVSQGNEKRSAELQLMVADNVKETLKEEQIKGVVYHQSYETSDSISEMAMKYEISPGKACFIQRLILKRPDFTVEELARLSISEITRLLEEESVDVSEYIAQRPAEEESQEEEEISETEIYLAANDTEKSEDTESRRTVNDIRPYKGQNFSDQEDSLTDPAENTDQSLDGGITNVVTGGDALQQGGSGVTGTDQDTSDVQIPGGEDPDKTPQIPEEEDPGSNLGENDGTGTTEDPEVEEPGDSAGLGSGDEELPGGNTSQWEDVTDIPQPMRTELEKLIASVDSLLTQISSMEPLENTEGCQNAYNTCMSLLVKGRSQYESVHSLAGQLYANGSLTGGSYAKTQNVMQTADNKLDAISDYLEIYGRNAGILN</sequence>
<feature type="compositionally biased region" description="Polar residues" evidence="1">
    <location>
        <begin position="342"/>
        <end position="351"/>
    </location>
</feature>
<keyword evidence="2" id="KW-0812">Transmembrane</keyword>
<evidence type="ECO:0000313" key="4">
    <source>
        <dbReference type="EMBL" id="HJB29599.1"/>
    </source>
</evidence>
<gene>
    <name evidence="4" type="ORF">IAA06_12540</name>
</gene>
<dbReference type="Proteomes" id="UP000823842">
    <property type="component" value="Unassembled WGS sequence"/>
</dbReference>
<name>A0A9D2LUR5_9FIRM</name>
<accession>A0A9D2LUR5</accession>
<keyword evidence="2" id="KW-0472">Membrane</keyword>
<comment type="caution">
    <text evidence="4">The sequence shown here is derived from an EMBL/GenBank/DDBJ whole genome shotgun (WGS) entry which is preliminary data.</text>
</comment>
<reference evidence="4" key="2">
    <citation type="submission" date="2021-04" db="EMBL/GenBank/DDBJ databases">
        <authorList>
            <person name="Gilroy R."/>
        </authorList>
    </citation>
    <scope>NUCLEOTIDE SEQUENCE</scope>
    <source>
        <strain evidence="4">ChiSjej1B19-5720</strain>
    </source>
</reference>
<feature type="compositionally biased region" description="Acidic residues" evidence="1">
    <location>
        <begin position="259"/>
        <end position="269"/>
    </location>
</feature>
<organism evidence="4 5">
    <name type="scientific">Candidatus Blautia faecavium</name>
    <dbReference type="NCBI Taxonomy" id="2838487"/>
    <lineage>
        <taxon>Bacteria</taxon>
        <taxon>Bacillati</taxon>
        <taxon>Bacillota</taxon>
        <taxon>Clostridia</taxon>
        <taxon>Lachnospirales</taxon>
        <taxon>Lachnospiraceae</taxon>
        <taxon>Blautia</taxon>
    </lineage>
</organism>
<dbReference type="Pfam" id="PF23750">
    <property type="entry name" value="RsgI_M"/>
    <property type="match status" value="1"/>
</dbReference>
<feature type="transmembrane region" description="Helical" evidence="2">
    <location>
        <begin position="55"/>
        <end position="75"/>
    </location>
</feature>
<feature type="domain" description="Anti-sigma factor RsgI-like middle" evidence="3">
    <location>
        <begin position="80"/>
        <end position="215"/>
    </location>
</feature>
<dbReference type="InterPro" id="IPR055431">
    <property type="entry name" value="RsgI_M"/>
</dbReference>
<feature type="region of interest" description="Disordered" evidence="1">
    <location>
        <begin position="253"/>
        <end position="416"/>
    </location>
</feature>